<organism evidence="1 2">
    <name type="scientific">Tetranychus urticae</name>
    <name type="common">Two-spotted spider mite</name>
    <dbReference type="NCBI Taxonomy" id="32264"/>
    <lineage>
        <taxon>Eukaryota</taxon>
        <taxon>Metazoa</taxon>
        <taxon>Ecdysozoa</taxon>
        <taxon>Arthropoda</taxon>
        <taxon>Chelicerata</taxon>
        <taxon>Arachnida</taxon>
        <taxon>Acari</taxon>
        <taxon>Acariformes</taxon>
        <taxon>Trombidiformes</taxon>
        <taxon>Prostigmata</taxon>
        <taxon>Eleutherengona</taxon>
        <taxon>Raphignathae</taxon>
        <taxon>Tetranychoidea</taxon>
        <taxon>Tetranychidae</taxon>
        <taxon>Tetranychus</taxon>
    </lineage>
</organism>
<dbReference type="EnsemblMetazoa" id="tetur06g03630.1">
    <property type="protein sequence ID" value="tetur06g03630.1"/>
    <property type="gene ID" value="tetur06g03630"/>
</dbReference>
<dbReference type="AlphaFoldDB" id="T1K7B6"/>
<evidence type="ECO:0000313" key="1">
    <source>
        <dbReference type="EnsemblMetazoa" id="tetur06g03630.1"/>
    </source>
</evidence>
<accession>T1K7B6</accession>
<keyword evidence="2" id="KW-1185">Reference proteome</keyword>
<evidence type="ECO:0000313" key="2">
    <source>
        <dbReference type="Proteomes" id="UP000015104"/>
    </source>
</evidence>
<protein>
    <submittedName>
        <fullName evidence="1">Uncharacterized protein</fullName>
    </submittedName>
</protein>
<dbReference type="EMBL" id="CAEY01001802">
    <property type="status" value="NOT_ANNOTATED_CDS"/>
    <property type="molecule type" value="Genomic_DNA"/>
</dbReference>
<sequence length="23" mass="2927">MLRCTTSYQIEYILMMMEQWKVK</sequence>
<dbReference type="HOGENOM" id="CLU_3423449_0_0_1"/>
<reference evidence="2" key="1">
    <citation type="submission" date="2011-08" db="EMBL/GenBank/DDBJ databases">
        <authorList>
            <person name="Rombauts S."/>
        </authorList>
    </citation>
    <scope>NUCLEOTIDE SEQUENCE</scope>
    <source>
        <strain evidence="2">London</strain>
    </source>
</reference>
<dbReference type="Proteomes" id="UP000015104">
    <property type="component" value="Unassembled WGS sequence"/>
</dbReference>
<reference evidence="1" key="2">
    <citation type="submission" date="2015-06" db="UniProtKB">
        <authorList>
            <consortium name="EnsemblMetazoa"/>
        </authorList>
    </citation>
    <scope>IDENTIFICATION</scope>
</reference>
<proteinExistence type="predicted"/>
<name>T1K7B6_TETUR</name>